<organism evidence="1 2">
    <name type="scientific">Burkholderia singularis</name>
    <dbReference type="NCBI Taxonomy" id="1503053"/>
    <lineage>
        <taxon>Bacteria</taxon>
        <taxon>Pseudomonadati</taxon>
        <taxon>Pseudomonadota</taxon>
        <taxon>Betaproteobacteria</taxon>
        <taxon>Burkholderiales</taxon>
        <taxon>Burkholderiaceae</taxon>
        <taxon>Burkholderia</taxon>
        <taxon>pseudomallei group</taxon>
    </lineage>
</organism>
<dbReference type="Proteomes" id="UP000198460">
    <property type="component" value="Unassembled WGS sequence"/>
</dbReference>
<name>A0A238GYE7_9BURK</name>
<evidence type="ECO:0000313" key="1">
    <source>
        <dbReference type="EMBL" id="SMF98004.1"/>
    </source>
</evidence>
<protein>
    <submittedName>
        <fullName evidence="1">Uncharacterized protein</fullName>
    </submittedName>
</protein>
<gene>
    <name evidence="1" type="ORF">BSIN_1308</name>
</gene>
<sequence length="40" mass="4565">MVSLEMNRVAGMRRCSHPARLMRVQFARGGATWGSNRRFA</sequence>
<dbReference type="EMBL" id="FXAN01000004">
    <property type="protein sequence ID" value="SMF98004.1"/>
    <property type="molecule type" value="Genomic_DNA"/>
</dbReference>
<evidence type="ECO:0000313" key="2">
    <source>
        <dbReference type="Proteomes" id="UP000198460"/>
    </source>
</evidence>
<proteinExistence type="predicted"/>
<reference evidence="1 2" key="1">
    <citation type="submission" date="2017-04" db="EMBL/GenBank/DDBJ databases">
        <authorList>
            <person name="Afonso C.L."/>
            <person name="Miller P.J."/>
            <person name="Scott M.A."/>
            <person name="Spackman E."/>
            <person name="Goraichik I."/>
            <person name="Dimitrov K.M."/>
            <person name="Suarez D.L."/>
            <person name="Swayne D.E."/>
        </authorList>
    </citation>
    <scope>NUCLEOTIDE SEQUENCE [LARGE SCALE GENOMIC DNA]</scope>
    <source>
        <strain evidence="1">LMG 28154</strain>
    </source>
</reference>
<dbReference type="AlphaFoldDB" id="A0A238GYE7"/>
<accession>A0A238GYE7</accession>